<evidence type="ECO:0000256" key="3">
    <source>
        <dbReference type="ARBA" id="ARBA00012078"/>
    </source>
</evidence>
<proteinExistence type="inferred from homology"/>
<evidence type="ECO:0000256" key="6">
    <source>
        <dbReference type="ARBA" id="ARBA00022679"/>
    </source>
</evidence>
<dbReference type="Proteomes" id="UP000007797">
    <property type="component" value="Unassembled WGS sequence"/>
</dbReference>
<evidence type="ECO:0000259" key="13">
    <source>
        <dbReference type="Pfam" id="PF08544"/>
    </source>
</evidence>
<dbReference type="InterPro" id="IPR020568">
    <property type="entry name" value="Ribosomal_Su5_D2-typ_SF"/>
</dbReference>
<dbReference type="PIRSF" id="PIRSF000676">
    <property type="entry name" value="Homoser_kin"/>
    <property type="match status" value="1"/>
</dbReference>
<evidence type="ECO:0000256" key="7">
    <source>
        <dbReference type="ARBA" id="ARBA00022697"/>
    </source>
</evidence>
<protein>
    <recommendedName>
        <fullName evidence="4">Homoserine kinase</fullName>
        <ecNumber evidence="3">2.7.1.39</ecNumber>
    </recommendedName>
</protein>
<dbReference type="HAMAP" id="MF_00384">
    <property type="entry name" value="Homoser_kinase"/>
    <property type="match status" value="1"/>
</dbReference>
<dbReference type="EC" id="2.7.1.39" evidence="3"/>
<evidence type="ECO:0000313" key="14">
    <source>
        <dbReference type="EMBL" id="EGG24882.1"/>
    </source>
</evidence>
<feature type="domain" description="GHMP kinase N-terminal" evidence="12">
    <location>
        <begin position="80"/>
        <end position="144"/>
    </location>
</feature>
<dbReference type="GeneID" id="14876700"/>
<dbReference type="InterPro" id="IPR000870">
    <property type="entry name" value="Homoserine_kinase"/>
</dbReference>
<accession>F4PGP8</accession>
<evidence type="ECO:0000256" key="1">
    <source>
        <dbReference type="ARBA" id="ARBA00005015"/>
    </source>
</evidence>
<dbReference type="NCBIfam" id="TIGR00191">
    <property type="entry name" value="thrB"/>
    <property type="match status" value="1"/>
</dbReference>
<dbReference type="Pfam" id="PF00288">
    <property type="entry name" value="GHMP_kinases_N"/>
    <property type="match status" value="1"/>
</dbReference>
<dbReference type="PROSITE" id="PS00627">
    <property type="entry name" value="GHMP_KINASES_ATP"/>
    <property type="match status" value="1"/>
</dbReference>
<dbReference type="EMBL" id="GL883006">
    <property type="protein sequence ID" value="EGG24882.1"/>
    <property type="molecule type" value="Genomic_DNA"/>
</dbReference>
<organism evidence="14 15">
    <name type="scientific">Cavenderia fasciculata</name>
    <name type="common">Slime mold</name>
    <name type="synonym">Dictyostelium fasciculatum</name>
    <dbReference type="NCBI Taxonomy" id="261658"/>
    <lineage>
        <taxon>Eukaryota</taxon>
        <taxon>Amoebozoa</taxon>
        <taxon>Evosea</taxon>
        <taxon>Eumycetozoa</taxon>
        <taxon>Dictyostelia</taxon>
        <taxon>Acytosteliales</taxon>
        <taxon>Cavenderiaceae</taxon>
        <taxon>Cavenderia</taxon>
    </lineage>
</organism>
<feature type="domain" description="GHMP kinase C-terminal" evidence="13">
    <location>
        <begin position="239"/>
        <end position="293"/>
    </location>
</feature>
<gene>
    <name evidence="14" type="ORF">DFA_03127</name>
</gene>
<dbReference type="OMA" id="QDVIHQP"/>
<evidence type="ECO:0000256" key="8">
    <source>
        <dbReference type="ARBA" id="ARBA00022741"/>
    </source>
</evidence>
<dbReference type="PANTHER" id="PTHR20861:SF1">
    <property type="entry name" value="HOMOSERINE KINASE"/>
    <property type="match status" value="1"/>
</dbReference>
<evidence type="ECO:0000313" key="15">
    <source>
        <dbReference type="Proteomes" id="UP000007797"/>
    </source>
</evidence>
<evidence type="ECO:0000259" key="12">
    <source>
        <dbReference type="Pfam" id="PF00288"/>
    </source>
</evidence>
<dbReference type="OrthoDB" id="19521at2759"/>
<dbReference type="Gene3D" id="3.30.230.10">
    <property type="match status" value="1"/>
</dbReference>
<comment type="pathway">
    <text evidence="1">Amino-acid biosynthesis; L-threonine biosynthesis; L-threonine from L-aspartate: step 4/5.</text>
</comment>
<dbReference type="KEGG" id="dfa:DFA_03127"/>
<dbReference type="GO" id="GO:0004413">
    <property type="term" value="F:homoserine kinase activity"/>
    <property type="evidence" value="ECO:0007669"/>
    <property type="project" value="UniProtKB-EC"/>
</dbReference>
<dbReference type="PRINTS" id="PR00958">
    <property type="entry name" value="HOMSERKINASE"/>
</dbReference>
<keyword evidence="9 14" id="KW-0418">Kinase</keyword>
<evidence type="ECO:0000256" key="5">
    <source>
        <dbReference type="ARBA" id="ARBA00022605"/>
    </source>
</evidence>
<dbReference type="AlphaFoldDB" id="F4PGP8"/>
<dbReference type="Pfam" id="PF08544">
    <property type="entry name" value="GHMP_kinases_C"/>
    <property type="match status" value="1"/>
</dbReference>
<dbReference type="RefSeq" id="XP_004362733.1">
    <property type="nucleotide sequence ID" value="XM_004362676.1"/>
</dbReference>
<evidence type="ECO:0000256" key="10">
    <source>
        <dbReference type="ARBA" id="ARBA00022840"/>
    </source>
</evidence>
<dbReference type="UniPathway" id="UPA00050">
    <property type="reaction ID" value="UER00064"/>
</dbReference>
<dbReference type="Gene3D" id="3.30.70.890">
    <property type="entry name" value="GHMP kinase, C-terminal domain"/>
    <property type="match status" value="1"/>
</dbReference>
<evidence type="ECO:0000256" key="11">
    <source>
        <dbReference type="ARBA" id="ARBA00049913"/>
    </source>
</evidence>
<dbReference type="GO" id="GO:0009088">
    <property type="term" value="P:threonine biosynthetic process"/>
    <property type="evidence" value="ECO:0007669"/>
    <property type="project" value="UniProtKB-UniPathway"/>
</dbReference>
<evidence type="ECO:0000256" key="9">
    <source>
        <dbReference type="ARBA" id="ARBA00022777"/>
    </source>
</evidence>
<dbReference type="InterPro" id="IPR006203">
    <property type="entry name" value="GHMP_knse_ATP-bd_CS"/>
</dbReference>
<dbReference type="InterPro" id="IPR013750">
    <property type="entry name" value="GHMP_kinase_C_dom"/>
</dbReference>
<sequence>MNRQMLFQPFTVKVPGTSANLGCGYDTLSLALQFSKEYNQDAVIPTDVDKNFLTTTLYSIIQEEANVKDLSTIIPSDKMVLLDIDNDIPVGRGMGSSAATIVTAIYIAKQLTNNSSTWTKDTIFQMAIKYEPSADNLSSAIFGGFNIVCSTDLGYTICKTTPLPDRSLLKGVVVIPHFQVLTMEARTAVPSSFSKSDVIFNLQRISLLTNLLSTFGDDSIPKLEQDRLNYQKVTTHSLMDKIHQPYRSKLVPGLADLLQMSTAIDGLFGICLSGSGPTVLLLAYDNYETIANMCQDNFSKHNIKSNHMILEFDNLGATITTPPLHN</sequence>
<keyword evidence="10" id="KW-0067">ATP-binding</keyword>
<dbReference type="PANTHER" id="PTHR20861">
    <property type="entry name" value="HOMOSERINE/4-DIPHOSPHOCYTIDYL-2-C-METHYL-D-ERYTHRITOL KINASE"/>
    <property type="match status" value="1"/>
</dbReference>
<evidence type="ECO:0000256" key="2">
    <source>
        <dbReference type="ARBA" id="ARBA00007370"/>
    </source>
</evidence>
<evidence type="ECO:0000256" key="4">
    <source>
        <dbReference type="ARBA" id="ARBA00017858"/>
    </source>
</evidence>
<dbReference type="InterPro" id="IPR036554">
    <property type="entry name" value="GHMP_kinase_C_sf"/>
</dbReference>
<dbReference type="GO" id="GO:0005524">
    <property type="term" value="F:ATP binding"/>
    <property type="evidence" value="ECO:0007669"/>
    <property type="project" value="UniProtKB-KW"/>
</dbReference>
<dbReference type="STRING" id="1054147.F4PGP8"/>
<dbReference type="InterPro" id="IPR006204">
    <property type="entry name" value="GHMP_kinase_N_dom"/>
</dbReference>
<reference evidence="15" key="1">
    <citation type="journal article" date="2011" name="Genome Res.">
        <title>Phylogeny-wide analysis of social amoeba genomes highlights ancient origins for complex intercellular communication.</title>
        <authorList>
            <person name="Heidel A.J."/>
            <person name="Lawal H.M."/>
            <person name="Felder M."/>
            <person name="Schilde C."/>
            <person name="Helps N.R."/>
            <person name="Tunggal B."/>
            <person name="Rivero F."/>
            <person name="John U."/>
            <person name="Schleicher M."/>
            <person name="Eichinger L."/>
            <person name="Platzer M."/>
            <person name="Noegel A.A."/>
            <person name="Schaap P."/>
            <person name="Gloeckner G."/>
        </authorList>
    </citation>
    <scope>NUCLEOTIDE SEQUENCE [LARGE SCALE GENOMIC DNA]</scope>
    <source>
        <strain evidence="15">SH3</strain>
    </source>
</reference>
<dbReference type="SUPFAM" id="SSF55060">
    <property type="entry name" value="GHMP Kinase, C-terminal domain"/>
    <property type="match status" value="1"/>
</dbReference>
<keyword evidence="15" id="KW-1185">Reference proteome</keyword>
<dbReference type="InterPro" id="IPR014721">
    <property type="entry name" value="Ribsml_uS5_D2-typ_fold_subgr"/>
</dbReference>
<dbReference type="SUPFAM" id="SSF54211">
    <property type="entry name" value="Ribosomal protein S5 domain 2-like"/>
    <property type="match status" value="1"/>
</dbReference>
<keyword evidence="6" id="KW-0808">Transferase</keyword>
<name>F4PGP8_CACFS</name>
<keyword evidence="5" id="KW-0028">Amino-acid biosynthesis</keyword>
<comment type="catalytic activity">
    <reaction evidence="11">
        <text>L-homoserine + ATP = O-phospho-L-homoserine + ADP + H(+)</text>
        <dbReference type="Rhea" id="RHEA:13985"/>
        <dbReference type="ChEBI" id="CHEBI:15378"/>
        <dbReference type="ChEBI" id="CHEBI:30616"/>
        <dbReference type="ChEBI" id="CHEBI:57476"/>
        <dbReference type="ChEBI" id="CHEBI:57590"/>
        <dbReference type="ChEBI" id="CHEBI:456216"/>
        <dbReference type="EC" id="2.7.1.39"/>
    </reaction>
    <physiologicalReaction direction="left-to-right" evidence="11">
        <dbReference type="Rhea" id="RHEA:13986"/>
    </physiologicalReaction>
</comment>
<comment type="similarity">
    <text evidence="2">Belongs to the GHMP kinase family. Homoserine kinase subfamily.</text>
</comment>
<keyword evidence="8" id="KW-0547">Nucleotide-binding</keyword>
<keyword evidence="7" id="KW-0791">Threonine biosynthesis</keyword>